<dbReference type="Proteomes" id="UP001165561">
    <property type="component" value="Unassembled WGS sequence"/>
</dbReference>
<reference evidence="1" key="1">
    <citation type="submission" date="2023-02" db="EMBL/GenBank/DDBJ databases">
        <title>Georgenia sp.10Sc9-8, isolated from a soil sample collected from the Taklamakan desert.</title>
        <authorList>
            <person name="Liu S."/>
        </authorList>
    </citation>
    <scope>NUCLEOTIDE SEQUENCE</scope>
    <source>
        <strain evidence="1">10Sc9-8</strain>
    </source>
</reference>
<comment type="caution">
    <text evidence="1">The sequence shown here is derived from an EMBL/GenBank/DDBJ whole genome shotgun (WGS) entry which is preliminary data.</text>
</comment>
<gene>
    <name evidence="1" type="ORF">PU560_05545</name>
</gene>
<proteinExistence type="predicted"/>
<name>A0ABT5TW63_9MICO</name>
<feature type="non-terminal residue" evidence="1">
    <location>
        <position position="64"/>
    </location>
</feature>
<dbReference type="EMBL" id="JARACI010000720">
    <property type="protein sequence ID" value="MDD9205933.1"/>
    <property type="molecule type" value="Genomic_DNA"/>
</dbReference>
<protein>
    <submittedName>
        <fullName evidence="1">Uncharacterized protein</fullName>
    </submittedName>
</protein>
<evidence type="ECO:0000313" key="2">
    <source>
        <dbReference type="Proteomes" id="UP001165561"/>
    </source>
</evidence>
<accession>A0ABT5TW63</accession>
<evidence type="ECO:0000313" key="1">
    <source>
        <dbReference type="EMBL" id="MDD9205933.1"/>
    </source>
</evidence>
<sequence length="64" mass="6752">MDPGTTAQGRVPAGTGATDVRVAMARSRVIVTVHPTEGTRNAGFFTEAADTVLRCLLKRRGPGR</sequence>
<keyword evidence="2" id="KW-1185">Reference proteome</keyword>
<organism evidence="1 2">
    <name type="scientific">Georgenia halotolerans</name>
    <dbReference type="NCBI Taxonomy" id="3028317"/>
    <lineage>
        <taxon>Bacteria</taxon>
        <taxon>Bacillati</taxon>
        <taxon>Actinomycetota</taxon>
        <taxon>Actinomycetes</taxon>
        <taxon>Micrococcales</taxon>
        <taxon>Bogoriellaceae</taxon>
        <taxon>Georgenia</taxon>
    </lineage>
</organism>